<dbReference type="InterPro" id="IPR001227">
    <property type="entry name" value="Ac_transferase_dom_sf"/>
</dbReference>
<protein>
    <recommendedName>
        <fullName evidence="1">[acyl-carrier-protein] S-malonyltransferase</fullName>
        <ecNumber evidence="1">2.3.1.39</ecNumber>
    </recommendedName>
</protein>
<evidence type="ECO:0000313" key="6">
    <source>
        <dbReference type="EMBL" id="WSE32919.1"/>
    </source>
</evidence>
<dbReference type="PANTHER" id="PTHR42681">
    <property type="entry name" value="MALONYL-COA-ACYL CARRIER PROTEIN TRANSACYLASE, MITOCHONDRIAL"/>
    <property type="match status" value="1"/>
</dbReference>
<evidence type="ECO:0000256" key="3">
    <source>
        <dbReference type="ARBA" id="ARBA00023315"/>
    </source>
</evidence>
<proteinExistence type="predicted"/>
<accession>A0ABZ1IFM8</accession>
<evidence type="ECO:0000256" key="1">
    <source>
        <dbReference type="ARBA" id="ARBA00013258"/>
    </source>
</evidence>
<dbReference type="Gene3D" id="3.30.70.250">
    <property type="entry name" value="Malonyl-CoA ACP transacylase, ACP-binding"/>
    <property type="match status" value="1"/>
</dbReference>
<dbReference type="SUPFAM" id="SSF52151">
    <property type="entry name" value="FabD/lysophospholipase-like"/>
    <property type="match status" value="1"/>
</dbReference>
<feature type="domain" description="Malonyl-CoA-[acyl-carrier-protein] transacylase small" evidence="5">
    <location>
        <begin position="146"/>
        <end position="207"/>
    </location>
</feature>
<dbReference type="EC" id="2.3.1.39" evidence="1"/>
<organism evidence="6 7">
    <name type="scientific">Amycolatopsis rhabdoformis</name>
    <dbReference type="NCBI Taxonomy" id="1448059"/>
    <lineage>
        <taxon>Bacteria</taxon>
        <taxon>Bacillati</taxon>
        <taxon>Actinomycetota</taxon>
        <taxon>Actinomycetes</taxon>
        <taxon>Pseudonocardiales</taxon>
        <taxon>Pseudonocardiaceae</taxon>
        <taxon>Amycolatopsis</taxon>
    </lineage>
</organism>
<sequence length="321" mass="33899">MTSPDAAPSPLPGGGGAAAVFPGMAAASYAELGRFLVLDRYARPRVAEADEALGESLLTGYRAEELTYGPFSQVAFLVASLACADRAVGDLGLRPEVCAGASFGHRPAAVLAGALSFADAVRLTADLARCEVAYFGELGEELVTQCFVRVPDGVVSALLTDFAERGEWLELSVELGDGSVMLSLPDRLLDEVITTMREAGAYVMQTMRPAVHARRFTPLRELATPFVDRCALVDPVLPLVADQDGRVLRTAAEVRTMLLDTFDHPVDWPALVTSLAAGGAVTAYVTGPDQLFHKLAATKRAFATVVPVTPKTASRPVAQPA</sequence>
<evidence type="ECO:0000256" key="4">
    <source>
        <dbReference type="ARBA" id="ARBA00048462"/>
    </source>
</evidence>
<reference evidence="6 7" key="1">
    <citation type="journal article" date="2015" name="Int. J. Syst. Evol. Microbiol.">
        <title>Amycolatopsis rhabdoformis sp. nov., an actinomycete isolated from a tropical forest soil.</title>
        <authorList>
            <person name="Souza W.R."/>
            <person name="Silva R.E."/>
            <person name="Goodfellow M."/>
            <person name="Busarakam K."/>
            <person name="Figueiro F.S."/>
            <person name="Ferreira D."/>
            <person name="Rodrigues-Filho E."/>
            <person name="Moraes L.A.B."/>
            <person name="Zucchi T.D."/>
        </authorList>
    </citation>
    <scope>NUCLEOTIDE SEQUENCE [LARGE SCALE GENOMIC DNA]</scope>
    <source>
        <strain evidence="6 7">NCIMB 14900</strain>
    </source>
</reference>
<keyword evidence="3" id="KW-0012">Acyltransferase</keyword>
<dbReference type="Gene3D" id="3.40.366.10">
    <property type="entry name" value="Malonyl-Coenzyme A Acyl Carrier Protein, domain 2"/>
    <property type="match status" value="1"/>
</dbReference>
<dbReference type="Pfam" id="PF21124">
    <property type="entry name" value="VinK_C"/>
    <property type="match status" value="1"/>
</dbReference>
<dbReference type="PANTHER" id="PTHR42681:SF1">
    <property type="entry name" value="MALONYL-COA-ACYL CARRIER PROTEIN TRANSACYLASE, MITOCHONDRIAL"/>
    <property type="match status" value="1"/>
</dbReference>
<gene>
    <name evidence="6" type="ORF">VSH64_12460</name>
</gene>
<evidence type="ECO:0000259" key="5">
    <source>
        <dbReference type="Pfam" id="PF21124"/>
    </source>
</evidence>
<keyword evidence="2" id="KW-0808">Transferase</keyword>
<dbReference type="RefSeq" id="WP_326835726.1">
    <property type="nucleotide sequence ID" value="NZ_CP142149.1"/>
</dbReference>
<dbReference type="EMBL" id="CP142149">
    <property type="protein sequence ID" value="WSE32919.1"/>
    <property type="molecule type" value="Genomic_DNA"/>
</dbReference>
<evidence type="ECO:0000313" key="7">
    <source>
        <dbReference type="Proteomes" id="UP001330812"/>
    </source>
</evidence>
<keyword evidence="7" id="KW-1185">Reference proteome</keyword>
<dbReference type="InterPro" id="IPR050858">
    <property type="entry name" value="Mal-CoA-ACP_Trans/PKS_FabD"/>
</dbReference>
<name>A0ABZ1IFM8_9PSEU</name>
<dbReference type="InterPro" id="IPR049416">
    <property type="entry name" value="VinK-like_small"/>
</dbReference>
<comment type="catalytic activity">
    <reaction evidence="4">
        <text>holo-[ACP] + malonyl-CoA = malonyl-[ACP] + CoA</text>
        <dbReference type="Rhea" id="RHEA:41792"/>
        <dbReference type="Rhea" id="RHEA-COMP:9623"/>
        <dbReference type="Rhea" id="RHEA-COMP:9685"/>
        <dbReference type="ChEBI" id="CHEBI:57287"/>
        <dbReference type="ChEBI" id="CHEBI:57384"/>
        <dbReference type="ChEBI" id="CHEBI:64479"/>
        <dbReference type="ChEBI" id="CHEBI:78449"/>
        <dbReference type="EC" id="2.3.1.39"/>
    </reaction>
</comment>
<evidence type="ECO:0000256" key="2">
    <source>
        <dbReference type="ARBA" id="ARBA00022679"/>
    </source>
</evidence>
<dbReference type="Proteomes" id="UP001330812">
    <property type="component" value="Chromosome"/>
</dbReference>
<dbReference type="InterPro" id="IPR016035">
    <property type="entry name" value="Acyl_Trfase/lysoPLipase"/>
</dbReference>